<dbReference type="Proteomes" id="UP000671862">
    <property type="component" value="Chromosome"/>
</dbReference>
<protein>
    <submittedName>
        <fullName evidence="4">Fis family transcriptional regulator</fullName>
    </submittedName>
</protein>
<dbReference type="InterPro" id="IPR002078">
    <property type="entry name" value="Sigma_54_int"/>
</dbReference>
<dbReference type="PANTHER" id="PTHR32071">
    <property type="entry name" value="TRANSCRIPTIONAL REGULATORY PROTEIN"/>
    <property type="match status" value="1"/>
</dbReference>
<feature type="domain" description="Sigma-54 factor interaction" evidence="3">
    <location>
        <begin position="151"/>
        <end position="215"/>
    </location>
</feature>
<dbReference type="RefSeq" id="WP_207566698.1">
    <property type="nucleotide sequence ID" value="NZ_CP071446.1"/>
</dbReference>
<accession>A0ABX7S5X5</accession>
<evidence type="ECO:0000313" key="5">
    <source>
        <dbReference type="Proteomes" id="UP000671862"/>
    </source>
</evidence>
<sequence length="285" mass="33864">MIKILIPQALIENLREFLYNHQNVVFDTYKSNIDEKLVEENWDIVFVFKHDVDIKGKIMVSSENELRLAVEMLEWKERYEKIKVKFDLFYFSPELQGPVIRNFLKQVLKAHKDGEKVILKYESGIFIEDYIRFFENHAPELNVKVSRKKGIEIPPARKRKDDIPYIFDKALSSIYAKHKNIPRHIPEDDEYVLISQYNWPGNTKQIVEVAHKYALTGELNLPVENKRFEEIDLPLYISKTVKQLEKKYIKLALRKSKSRKEAGKLLHMNYKTLSYKIKIYGLDEK</sequence>
<organism evidence="4 5">
    <name type="scientific">Thermosipho ferrireducens</name>
    <dbReference type="NCBI Taxonomy" id="2571116"/>
    <lineage>
        <taxon>Bacteria</taxon>
        <taxon>Thermotogati</taxon>
        <taxon>Thermotogota</taxon>
        <taxon>Thermotogae</taxon>
        <taxon>Thermotogales</taxon>
        <taxon>Fervidobacteriaceae</taxon>
        <taxon>Thermosipho</taxon>
    </lineage>
</organism>
<gene>
    <name evidence="4" type="ORF">JYK00_09730</name>
</gene>
<evidence type="ECO:0000259" key="3">
    <source>
        <dbReference type="PROSITE" id="PS50045"/>
    </source>
</evidence>
<dbReference type="EMBL" id="CP071446">
    <property type="protein sequence ID" value="QTA37977.1"/>
    <property type="molecule type" value="Genomic_DNA"/>
</dbReference>
<reference evidence="4 5" key="1">
    <citation type="submission" date="2021-03" db="EMBL/GenBank/DDBJ databases">
        <title>Thermosipho ferrireducens sp.nov., an anaerobic thermophilic iron-reducing bacterium isolated from a deep-sea hydrothermal sulfide deposits.</title>
        <authorList>
            <person name="Zeng X."/>
            <person name="Chen Y."/>
            <person name="Shao Z."/>
        </authorList>
    </citation>
    <scope>NUCLEOTIDE SEQUENCE [LARGE SCALE GENOMIC DNA]</scope>
    <source>
        <strain evidence="4 5">JL129W03</strain>
    </source>
</reference>
<keyword evidence="5" id="KW-1185">Reference proteome</keyword>
<dbReference type="Pfam" id="PF02954">
    <property type="entry name" value="HTH_8"/>
    <property type="match status" value="1"/>
</dbReference>
<dbReference type="InterPro" id="IPR009057">
    <property type="entry name" value="Homeodomain-like_sf"/>
</dbReference>
<name>A0ABX7S5X5_9BACT</name>
<evidence type="ECO:0000256" key="2">
    <source>
        <dbReference type="ARBA" id="ARBA00022840"/>
    </source>
</evidence>
<proteinExistence type="predicted"/>
<dbReference type="InterPro" id="IPR002197">
    <property type="entry name" value="HTH_Fis"/>
</dbReference>
<evidence type="ECO:0000256" key="1">
    <source>
        <dbReference type="ARBA" id="ARBA00022741"/>
    </source>
</evidence>
<evidence type="ECO:0000313" key="4">
    <source>
        <dbReference type="EMBL" id="QTA37977.1"/>
    </source>
</evidence>
<dbReference type="Gene3D" id="1.10.8.60">
    <property type="match status" value="1"/>
</dbReference>
<keyword evidence="2" id="KW-0067">ATP-binding</keyword>
<keyword evidence="1" id="KW-0547">Nucleotide-binding</keyword>
<dbReference type="SUPFAM" id="SSF46689">
    <property type="entry name" value="Homeodomain-like"/>
    <property type="match status" value="1"/>
</dbReference>
<dbReference type="PROSITE" id="PS50045">
    <property type="entry name" value="SIGMA54_INTERACT_4"/>
    <property type="match status" value="1"/>
</dbReference>
<dbReference type="Gene3D" id="1.10.10.60">
    <property type="entry name" value="Homeodomain-like"/>
    <property type="match status" value="1"/>
</dbReference>